<dbReference type="AlphaFoldDB" id="F5XIT5"/>
<dbReference type="KEGG" id="mph:MLP_53090"/>
<dbReference type="Proteomes" id="UP000007947">
    <property type="component" value="Chromosome"/>
</dbReference>
<feature type="transmembrane region" description="Helical" evidence="2">
    <location>
        <begin position="136"/>
        <end position="159"/>
    </location>
</feature>
<name>F5XIT5_MICPN</name>
<feature type="compositionally biased region" description="Basic residues" evidence="1">
    <location>
        <begin position="34"/>
        <end position="45"/>
    </location>
</feature>
<sequence>MSESADPAKPATTGADRQPATKPTAEQPTEQAKKAKKPKPAKQRKPATPEQQERRKAIIRWVVFIGVGAILTVLLYFLLSALIPRWWAQVVGRQAGGRISTGILLGLSYGFVFTLLPLVVLAQAMHRSFSWRARTIIVLVAAALTAPNLMTLGISIGNSPAAHAGERTLDVTAPGFRQATLWGVILGAVTGAIVITLLLLWERRGQELKLLRARLDQLEKELPSALPTPPESPDSR</sequence>
<dbReference type="eggNOG" id="ENOG503304T">
    <property type="taxonomic scope" value="Bacteria"/>
</dbReference>
<proteinExistence type="predicted"/>
<dbReference type="HOGENOM" id="CLU_105008_1_0_11"/>
<feature type="region of interest" description="Disordered" evidence="1">
    <location>
        <begin position="1"/>
        <end position="51"/>
    </location>
</feature>
<feature type="transmembrane region" description="Helical" evidence="2">
    <location>
        <begin position="179"/>
        <end position="201"/>
    </location>
</feature>
<protein>
    <recommendedName>
        <fullName evidence="5">Permease</fullName>
    </recommendedName>
</protein>
<keyword evidence="2" id="KW-1133">Transmembrane helix</keyword>
<keyword evidence="2" id="KW-0472">Membrane</keyword>
<evidence type="ECO:0008006" key="5">
    <source>
        <dbReference type="Google" id="ProtNLM"/>
    </source>
</evidence>
<dbReference type="STRING" id="1032480.MLP_53090"/>
<evidence type="ECO:0000256" key="1">
    <source>
        <dbReference type="SAM" id="MobiDB-lite"/>
    </source>
</evidence>
<keyword evidence="2" id="KW-0812">Transmembrane</keyword>
<gene>
    <name evidence="3" type="ordered locus">MLP_53090</name>
</gene>
<dbReference type="OrthoDB" id="4376806at2"/>
<feature type="transmembrane region" description="Helical" evidence="2">
    <location>
        <begin position="61"/>
        <end position="83"/>
    </location>
</feature>
<keyword evidence="4" id="KW-1185">Reference proteome</keyword>
<organism evidence="3 4">
    <name type="scientific">Microlunatus phosphovorus (strain ATCC 700054 / DSM 10555 / JCM 9379 / NBRC 101784 / NCIMB 13414 / VKM Ac-1990 / NM-1)</name>
    <dbReference type="NCBI Taxonomy" id="1032480"/>
    <lineage>
        <taxon>Bacteria</taxon>
        <taxon>Bacillati</taxon>
        <taxon>Actinomycetota</taxon>
        <taxon>Actinomycetes</taxon>
        <taxon>Propionibacteriales</taxon>
        <taxon>Propionibacteriaceae</taxon>
        <taxon>Microlunatus</taxon>
    </lineage>
</organism>
<dbReference type="RefSeq" id="WP_013866135.1">
    <property type="nucleotide sequence ID" value="NC_015635.1"/>
</dbReference>
<evidence type="ECO:0000313" key="4">
    <source>
        <dbReference type="Proteomes" id="UP000007947"/>
    </source>
</evidence>
<feature type="transmembrane region" description="Helical" evidence="2">
    <location>
        <begin position="103"/>
        <end position="124"/>
    </location>
</feature>
<evidence type="ECO:0000313" key="3">
    <source>
        <dbReference type="EMBL" id="BAK38323.1"/>
    </source>
</evidence>
<evidence type="ECO:0000256" key="2">
    <source>
        <dbReference type="SAM" id="Phobius"/>
    </source>
</evidence>
<dbReference type="EMBL" id="AP012204">
    <property type="protein sequence ID" value="BAK38323.1"/>
    <property type="molecule type" value="Genomic_DNA"/>
</dbReference>
<reference evidence="3 4" key="1">
    <citation type="submission" date="2011-05" db="EMBL/GenBank/DDBJ databases">
        <title>Whole genome sequence of Microlunatus phosphovorus NM-1.</title>
        <authorList>
            <person name="Hosoyama A."/>
            <person name="Sasaki K."/>
            <person name="Harada T."/>
            <person name="Igarashi R."/>
            <person name="Kawakoshi A."/>
            <person name="Sasagawa M."/>
            <person name="Fukada J."/>
            <person name="Nakamura S."/>
            <person name="Katano Y."/>
            <person name="Hanada S."/>
            <person name="Kamagata Y."/>
            <person name="Nakamura N."/>
            <person name="Yamazaki S."/>
            <person name="Fujita N."/>
        </authorList>
    </citation>
    <scope>NUCLEOTIDE SEQUENCE [LARGE SCALE GENOMIC DNA]</scope>
    <source>
        <strain evidence="4">ATCC 700054 / DSM 10555 / JCM 9379 / NBRC 101784 / NCIMB 13414 / VKM Ac-1990 / NM-1</strain>
    </source>
</reference>
<accession>F5XIT5</accession>